<dbReference type="AlphaFoldDB" id="A0AAV0KSB0"/>
<reference evidence="1" key="1">
    <citation type="submission" date="2022-08" db="EMBL/GenBank/DDBJ databases">
        <authorList>
            <person name="Gutierrez-Valencia J."/>
        </authorList>
    </citation>
    <scope>NUCLEOTIDE SEQUENCE</scope>
</reference>
<proteinExistence type="predicted"/>
<keyword evidence="2" id="KW-1185">Reference proteome</keyword>
<gene>
    <name evidence="1" type="ORF">LITE_LOCUS20211</name>
</gene>
<accession>A0AAV0KSB0</accession>
<sequence length="109" mass="11942">MNRSFRSYMVQSILGRAKCLRRHCATPSCQAARLSLAKHHDQSGLIHQLSDGNDSSNSLEKESLVRDASGDVVLLPKQIWYAVKENLCEIGWLFDDGSSIGTGNCSFGG</sequence>
<dbReference type="EMBL" id="CAMGYJ010000005">
    <property type="protein sequence ID" value="CAI0425062.1"/>
    <property type="molecule type" value="Genomic_DNA"/>
</dbReference>
<evidence type="ECO:0000313" key="2">
    <source>
        <dbReference type="Proteomes" id="UP001154282"/>
    </source>
</evidence>
<evidence type="ECO:0000313" key="1">
    <source>
        <dbReference type="EMBL" id="CAI0425062.1"/>
    </source>
</evidence>
<name>A0AAV0KSB0_9ROSI</name>
<organism evidence="1 2">
    <name type="scientific">Linum tenue</name>
    <dbReference type="NCBI Taxonomy" id="586396"/>
    <lineage>
        <taxon>Eukaryota</taxon>
        <taxon>Viridiplantae</taxon>
        <taxon>Streptophyta</taxon>
        <taxon>Embryophyta</taxon>
        <taxon>Tracheophyta</taxon>
        <taxon>Spermatophyta</taxon>
        <taxon>Magnoliopsida</taxon>
        <taxon>eudicotyledons</taxon>
        <taxon>Gunneridae</taxon>
        <taxon>Pentapetalae</taxon>
        <taxon>rosids</taxon>
        <taxon>fabids</taxon>
        <taxon>Malpighiales</taxon>
        <taxon>Linaceae</taxon>
        <taxon>Linum</taxon>
    </lineage>
</organism>
<comment type="caution">
    <text evidence="1">The sequence shown here is derived from an EMBL/GenBank/DDBJ whole genome shotgun (WGS) entry which is preliminary data.</text>
</comment>
<protein>
    <submittedName>
        <fullName evidence="1">Uncharacterized protein</fullName>
    </submittedName>
</protein>
<dbReference type="Proteomes" id="UP001154282">
    <property type="component" value="Unassembled WGS sequence"/>
</dbReference>